<dbReference type="Proteomes" id="UP000695000">
    <property type="component" value="Unplaced"/>
</dbReference>
<gene>
    <name evidence="6" type="primary">LOC108561244</name>
</gene>
<dbReference type="GeneID" id="108561244"/>
<proteinExistence type="inferred from homology"/>
<comment type="subcellular location">
    <subcellularLocation>
        <location evidence="1">Cytoplasm</location>
    </subcellularLocation>
</comment>
<sequence>MSVELTVETVRLILKKTIDELQTAENVAKLEEAKSTVGNEMLKMMQLLFPIVMQIQIDSLKQFGYPEGRETTIKFAQVLRNMERVDPEIARLHSLIKAYYLPSVSVNAANETSTVEDRLN</sequence>
<dbReference type="Pfam" id="PF14974">
    <property type="entry name" value="P_C10"/>
    <property type="match status" value="1"/>
</dbReference>
<evidence type="ECO:0000313" key="6">
    <source>
        <dbReference type="RefSeq" id="XP_017774581.1"/>
    </source>
</evidence>
<dbReference type="InterPro" id="IPR026317">
    <property type="entry name" value="P_C10"/>
</dbReference>
<dbReference type="RefSeq" id="XP_017774581.1">
    <property type="nucleotide sequence ID" value="XM_017919092.1"/>
</dbReference>
<evidence type="ECO:0000313" key="5">
    <source>
        <dbReference type="Proteomes" id="UP000695000"/>
    </source>
</evidence>
<organism evidence="5 6">
    <name type="scientific">Nicrophorus vespilloides</name>
    <name type="common">Boreal carrion beetle</name>
    <dbReference type="NCBI Taxonomy" id="110193"/>
    <lineage>
        <taxon>Eukaryota</taxon>
        <taxon>Metazoa</taxon>
        <taxon>Ecdysozoa</taxon>
        <taxon>Arthropoda</taxon>
        <taxon>Hexapoda</taxon>
        <taxon>Insecta</taxon>
        <taxon>Pterygota</taxon>
        <taxon>Neoptera</taxon>
        <taxon>Endopterygota</taxon>
        <taxon>Coleoptera</taxon>
        <taxon>Polyphaga</taxon>
        <taxon>Staphyliniformia</taxon>
        <taxon>Silphidae</taxon>
        <taxon>Nicrophorinae</taxon>
        <taxon>Nicrophorus</taxon>
    </lineage>
</organism>
<comment type="similarity">
    <text evidence="2">Belongs to the UPF0456 family.</text>
</comment>
<dbReference type="PANTHER" id="PTHR13463:SF3">
    <property type="entry name" value="PROTEIN C10"/>
    <property type="match status" value="1"/>
</dbReference>
<evidence type="ECO:0000256" key="1">
    <source>
        <dbReference type="ARBA" id="ARBA00004496"/>
    </source>
</evidence>
<evidence type="ECO:0000256" key="2">
    <source>
        <dbReference type="ARBA" id="ARBA00007083"/>
    </source>
</evidence>
<evidence type="ECO:0000256" key="3">
    <source>
        <dbReference type="ARBA" id="ARBA00020502"/>
    </source>
</evidence>
<evidence type="ECO:0000256" key="4">
    <source>
        <dbReference type="ARBA" id="ARBA00022490"/>
    </source>
</evidence>
<dbReference type="PANTHER" id="PTHR13463">
    <property type="entry name" value="PROTEIN C10"/>
    <property type="match status" value="1"/>
</dbReference>
<keyword evidence="5" id="KW-1185">Reference proteome</keyword>
<reference evidence="6" key="1">
    <citation type="submission" date="2025-08" db="UniProtKB">
        <authorList>
            <consortium name="RefSeq"/>
        </authorList>
    </citation>
    <scope>IDENTIFICATION</scope>
    <source>
        <tissue evidence="6">Whole Larva</tissue>
    </source>
</reference>
<keyword evidence="4" id="KW-0963">Cytoplasm</keyword>
<accession>A0ABM1MJ31</accession>
<protein>
    <recommendedName>
        <fullName evidence="3">Protein C10</fullName>
    </recommendedName>
</protein>
<name>A0ABM1MJ31_NICVS</name>